<proteinExistence type="inferred from homology"/>
<keyword evidence="2 10" id="KW-1003">Cell membrane</keyword>
<evidence type="ECO:0000256" key="5">
    <source>
        <dbReference type="ARBA" id="ARBA00023136"/>
    </source>
</evidence>
<comment type="catalytic activity">
    <reaction evidence="8">
        <text>fluoride(in) = fluoride(out)</text>
        <dbReference type="Rhea" id="RHEA:76159"/>
        <dbReference type="ChEBI" id="CHEBI:17051"/>
    </reaction>
    <physiologicalReaction direction="left-to-right" evidence="8">
        <dbReference type="Rhea" id="RHEA:76160"/>
    </physiologicalReaction>
</comment>
<dbReference type="GO" id="GO:0046872">
    <property type="term" value="F:metal ion binding"/>
    <property type="evidence" value="ECO:0007669"/>
    <property type="project" value="UniProtKB-KW"/>
</dbReference>
<name>A0A857DPV9_9FIRM</name>
<dbReference type="GO" id="GO:0140114">
    <property type="term" value="P:cellular detoxification of fluoride"/>
    <property type="evidence" value="ECO:0007669"/>
    <property type="project" value="UniProtKB-UniRule"/>
</dbReference>
<keyword evidence="10" id="KW-0406">Ion transport</keyword>
<feature type="transmembrane region" description="Helical" evidence="10">
    <location>
        <begin position="6"/>
        <end position="23"/>
    </location>
</feature>
<dbReference type="GO" id="GO:0062054">
    <property type="term" value="F:fluoride channel activity"/>
    <property type="evidence" value="ECO:0007669"/>
    <property type="project" value="UniProtKB-UniRule"/>
</dbReference>
<dbReference type="GO" id="GO:0005886">
    <property type="term" value="C:plasma membrane"/>
    <property type="evidence" value="ECO:0007669"/>
    <property type="project" value="UniProtKB-SubCell"/>
</dbReference>
<evidence type="ECO:0000256" key="10">
    <source>
        <dbReference type="HAMAP-Rule" id="MF_00454"/>
    </source>
</evidence>
<dbReference type="AlphaFoldDB" id="A0A857DPV9"/>
<dbReference type="PANTHER" id="PTHR28259">
    <property type="entry name" value="FLUORIDE EXPORT PROTEIN 1-RELATED"/>
    <property type="match status" value="1"/>
</dbReference>
<dbReference type="HAMAP" id="MF_00454">
    <property type="entry name" value="FluC"/>
    <property type="match status" value="1"/>
</dbReference>
<dbReference type="NCBIfam" id="TIGR00494">
    <property type="entry name" value="crcB"/>
    <property type="match status" value="1"/>
</dbReference>
<evidence type="ECO:0000256" key="7">
    <source>
        <dbReference type="ARBA" id="ARBA00035120"/>
    </source>
</evidence>
<keyword evidence="10" id="KW-0479">Metal-binding</keyword>
<feature type="binding site" evidence="10">
    <location>
        <position position="77"/>
    </location>
    <ligand>
        <name>Na(+)</name>
        <dbReference type="ChEBI" id="CHEBI:29101"/>
        <note>structural</note>
    </ligand>
</feature>
<keyword evidence="10" id="KW-0915">Sodium</keyword>
<evidence type="ECO:0000313" key="11">
    <source>
        <dbReference type="EMBL" id="QHA01956.1"/>
    </source>
</evidence>
<sequence length="128" mass="13902">MSYSVYLVIGLGGALGAIARYVLSTWIYQKYFYTFPWGTFVVNMLGCFVLGIVYVLGVENLVTSPNTRLFISVGFLGAFTTFSTLSLETLNLIKSGEIIVAVLNGLGSMLVGLIAVWLGMSLTQLLIK</sequence>
<feature type="transmembrane region" description="Helical" evidence="10">
    <location>
        <begin position="35"/>
        <end position="57"/>
    </location>
</feature>
<dbReference type="InterPro" id="IPR003691">
    <property type="entry name" value="FluC"/>
</dbReference>
<evidence type="ECO:0000256" key="8">
    <source>
        <dbReference type="ARBA" id="ARBA00035585"/>
    </source>
</evidence>
<evidence type="ECO:0000256" key="2">
    <source>
        <dbReference type="ARBA" id="ARBA00022475"/>
    </source>
</evidence>
<keyword evidence="5 10" id="KW-0472">Membrane</keyword>
<keyword evidence="10" id="KW-0813">Transport</keyword>
<keyword evidence="6 10" id="KW-0407">Ion channel</keyword>
<gene>
    <name evidence="10 11" type="primary">crcB</name>
    <name evidence="10" type="synonym">fluC</name>
    <name evidence="11" type="ORF">GQ588_12490</name>
</gene>
<dbReference type="Pfam" id="PF02537">
    <property type="entry name" value="CRCB"/>
    <property type="match status" value="1"/>
</dbReference>
<dbReference type="Proteomes" id="UP000430508">
    <property type="component" value="Chromosome"/>
</dbReference>
<evidence type="ECO:0000256" key="1">
    <source>
        <dbReference type="ARBA" id="ARBA00004651"/>
    </source>
</evidence>
<comment type="subcellular location">
    <subcellularLocation>
        <location evidence="1 10">Cell membrane</location>
        <topology evidence="1 10">Multi-pass membrane protein</topology>
    </subcellularLocation>
</comment>
<evidence type="ECO:0000313" key="12">
    <source>
        <dbReference type="Proteomes" id="UP000430508"/>
    </source>
</evidence>
<reference evidence="11 12" key="1">
    <citation type="submission" date="2019-12" db="EMBL/GenBank/DDBJ databases">
        <title>Sequence classification of anaerobic respiratory reductive dehalogenases: First we see many, then we see few.</title>
        <authorList>
            <person name="Molenda O."/>
            <person name="Puentes Jacome L.A."/>
            <person name="Cao X."/>
            <person name="Nesbo C.L."/>
            <person name="Tang S."/>
            <person name="Morson N."/>
            <person name="Patron J."/>
            <person name="Lomheim L."/>
            <person name="Wishart D.S."/>
            <person name="Edwards E.A."/>
        </authorList>
    </citation>
    <scope>NUCLEOTIDE SEQUENCE [LARGE SCALE GENOMIC DNA]</scope>
    <source>
        <strain evidence="11 12">12DCA</strain>
    </source>
</reference>
<feature type="binding site" evidence="10">
    <location>
        <position position="80"/>
    </location>
    <ligand>
        <name>Na(+)</name>
        <dbReference type="ChEBI" id="CHEBI:29101"/>
        <note>structural</note>
    </ligand>
</feature>
<keyword evidence="4 10" id="KW-1133">Transmembrane helix</keyword>
<comment type="function">
    <text evidence="9 10">Fluoride-specific ion channel. Important for reducing fluoride concentration in the cell, thus reducing its toxicity.</text>
</comment>
<evidence type="ECO:0000256" key="3">
    <source>
        <dbReference type="ARBA" id="ARBA00022692"/>
    </source>
</evidence>
<evidence type="ECO:0000256" key="9">
    <source>
        <dbReference type="ARBA" id="ARBA00049940"/>
    </source>
</evidence>
<feature type="transmembrane region" description="Helical" evidence="10">
    <location>
        <begin position="99"/>
        <end position="120"/>
    </location>
</feature>
<organism evidence="11 12">
    <name type="scientific">Dehalobacter restrictus</name>
    <dbReference type="NCBI Taxonomy" id="55583"/>
    <lineage>
        <taxon>Bacteria</taxon>
        <taxon>Bacillati</taxon>
        <taxon>Bacillota</taxon>
        <taxon>Clostridia</taxon>
        <taxon>Eubacteriales</taxon>
        <taxon>Desulfitobacteriaceae</taxon>
        <taxon>Dehalobacter</taxon>
    </lineage>
</organism>
<comment type="similarity">
    <text evidence="7 10">Belongs to the fluoride channel Fluc/FEX (TC 1.A.43) family.</text>
</comment>
<dbReference type="PANTHER" id="PTHR28259:SF1">
    <property type="entry name" value="FLUORIDE EXPORT PROTEIN 1-RELATED"/>
    <property type="match status" value="1"/>
</dbReference>
<dbReference type="EMBL" id="CP046996">
    <property type="protein sequence ID" value="QHA01956.1"/>
    <property type="molecule type" value="Genomic_DNA"/>
</dbReference>
<feature type="transmembrane region" description="Helical" evidence="10">
    <location>
        <begin position="69"/>
        <end position="87"/>
    </location>
</feature>
<evidence type="ECO:0000256" key="4">
    <source>
        <dbReference type="ARBA" id="ARBA00022989"/>
    </source>
</evidence>
<accession>A0A857DPV9</accession>
<keyword evidence="3 10" id="KW-0812">Transmembrane</keyword>
<evidence type="ECO:0000256" key="6">
    <source>
        <dbReference type="ARBA" id="ARBA00023303"/>
    </source>
</evidence>
<protein>
    <recommendedName>
        <fullName evidence="10">Fluoride-specific ion channel FluC</fullName>
    </recommendedName>
</protein>
<comment type="activity regulation">
    <text evidence="10">Na(+) is not transported, but it plays an essential structural role and its presence is essential for fluoride channel function.</text>
</comment>